<reference evidence="1" key="1">
    <citation type="submission" date="2015-05" db="EMBL/GenBank/DDBJ databases">
        <authorList>
            <person name="Rattei Thomas"/>
        </authorList>
    </citation>
    <scope>NUCLEOTIDE SEQUENCE</scope>
    <source>
        <strain evidence="1">DC9</strain>
    </source>
</reference>
<gene>
    <name evidence="1" type="ORF">BN1224_DC9_CA_00080</name>
</gene>
<accession>A0A0F7WRZ3</accession>
<organism evidence="1">
    <name type="scientific">Chlamydia pneumoniae</name>
    <name type="common">Chlamydophila pneumoniae</name>
    <dbReference type="NCBI Taxonomy" id="83558"/>
    <lineage>
        <taxon>Bacteria</taxon>
        <taxon>Pseudomonadati</taxon>
        <taxon>Chlamydiota</taxon>
        <taxon>Chlamydiia</taxon>
        <taxon>Chlamydiales</taxon>
        <taxon>Chlamydiaceae</taxon>
        <taxon>Chlamydia/Chlamydophila group</taxon>
        <taxon>Chlamydia</taxon>
    </lineage>
</organism>
<protein>
    <submittedName>
        <fullName evidence="1">Uncharacterized protein</fullName>
    </submittedName>
</protein>
<evidence type="ECO:0000313" key="1">
    <source>
        <dbReference type="EMBL" id="CRI42960.1"/>
    </source>
</evidence>
<sequence length="44" mass="5266">MILEIKRFSVVSFYCTVGQKVELRILKKLTTLNLYSFFYNKAIF</sequence>
<proteinExistence type="predicted"/>
<dbReference type="EMBL" id="LN847057">
    <property type="protein sequence ID" value="CRI42960.1"/>
    <property type="molecule type" value="Genomic_DNA"/>
</dbReference>
<name>A0A0F7WRZ3_CHLPN</name>
<dbReference type="AlphaFoldDB" id="A0A0F7WRZ3"/>